<name>A0A380MSK4_9GAMM</name>
<gene>
    <name evidence="2" type="primary">guaA_2</name>
    <name evidence="2" type="ORF">NCTC13337_01490</name>
</gene>
<keyword evidence="2" id="KW-0436">Ligase</keyword>
<dbReference type="InterPro" id="IPR029062">
    <property type="entry name" value="Class_I_gatase-like"/>
</dbReference>
<keyword evidence="3" id="KW-1185">Reference proteome</keyword>
<dbReference type="SUPFAM" id="SSF52317">
    <property type="entry name" value="Class I glutamine amidotransferase-like"/>
    <property type="match status" value="1"/>
</dbReference>
<dbReference type="OrthoDB" id="9813383at2"/>
<dbReference type="Pfam" id="PF00117">
    <property type="entry name" value="GATase"/>
    <property type="match status" value="1"/>
</dbReference>
<dbReference type="InterPro" id="IPR044992">
    <property type="entry name" value="ChyE-like"/>
</dbReference>
<dbReference type="GO" id="GO:0003922">
    <property type="term" value="F:GMP synthase (glutamine-hydrolyzing) activity"/>
    <property type="evidence" value="ECO:0007669"/>
    <property type="project" value="UniProtKB-EC"/>
</dbReference>
<dbReference type="AlphaFoldDB" id="A0A380MSK4"/>
<organism evidence="2 3">
    <name type="scientific">Suttonella ornithocola</name>
    <dbReference type="NCBI Taxonomy" id="279832"/>
    <lineage>
        <taxon>Bacteria</taxon>
        <taxon>Pseudomonadati</taxon>
        <taxon>Pseudomonadota</taxon>
        <taxon>Gammaproteobacteria</taxon>
        <taxon>Cardiobacteriales</taxon>
        <taxon>Cardiobacteriaceae</taxon>
        <taxon>Suttonella</taxon>
    </lineage>
</organism>
<feature type="domain" description="Glutamine amidotransferase" evidence="1">
    <location>
        <begin position="48"/>
        <end position="187"/>
    </location>
</feature>
<evidence type="ECO:0000313" key="3">
    <source>
        <dbReference type="Proteomes" id="UP000254601"/>
    </source>
</evidence>
<sequence>MNMSKRILFLLHNPNGHTGLIGEKLQLKGYQLERCCHLCGEALPTDIHAYEAVVVFGGKMSVNDCNTVCKPLKEELRWIRQYVESGKPYLGICLGAQLLARAFGGEITRHHEQYVEIGYYNLYPTVDGFMEIFADAPEKFFQWHNEGFTIPENAIKLAASDLYPNQAFRIAERAYGFQFHPEATLEQIRHWHERDPEELAGPGAQTVPMQLRDYENYTPEISAWLDKFIDYWLMIK</sequence>
<dbReference type="CDD" id="cd01741">
    <property type="entry name" value="GATase1_1"/>
    <property type="match status" value="1"/>
</dbReference>
<dbReference type="PANTHER" id="PTHR42695:SF5">
    <property type="entry name" value="GLUTAMINE AMIDOTRANSFERASE YLR126C-RELATED"/>
    <property type="match status" value="1"/>
</dbReference>
<dbReference type="InterPro" id="IPR017926">
    <property type="entry name" value="GATASE"/>
</dbReference>
<dbReference type="PANTHER" id="PTHR42695">
    <property type="entry name" value="GLUTAMINE AMIDOTRANSFERASE YLR126C-RELATED"/>
    <property type="match status" value="1"/>
</dbReference>
<dbReference type="Gene3D" id="3.40.50.880">
    <property type="match status" value="1"/>
</dbReference>
<evidence type="ECO:0000313" key="2">
    <source>
        <dbReference type="EMBL" id="SUO95609.1"/>
    </source>
</evidence>
<dbReference type="EMBL" id="UHIC01000001">
    <property type="protein sequence ID" value="SUO95609.1"/>
    <property type="molecule type" value="Genomic_DNA"/>
</dbReference>
<proteinExistence type="predicted"/>
<evidence type="ECO:0000259" key="1">
    <source>
        <dbReference type="Pfam" id="PF00117"/>
    </source>
</evidence>
<accession>A0A380MSK4</accession>
<dbReference type="GO" id="GO:0005829">
    <property type="term" value="C:cytosol"/>
    <property type="evidence" value="ECO:0007669"/>
    <property type="project" value="TreeGrafter"/>
</dbReference>
<dbReference type="Proteomes" id="UP000254601">
    <property type="component" value="Unassembled WGS sequence"/>
</dbReference>
<protein>
    <submittedName>
        <fullName evidence="2">GMP synthase [glutamine-hydrolyzing]</fullName>
        <ecNumber evidence="2">6.3.5.2</ecNumber>
    </submittedName>
</protein>
<dbReference type="PROSITE" id="PS51273">
    <property type="entry name" value="GATASE_TYPE_1"/>
    <property type="match status" value="1"/>
</dbReference>
<dbReference type="EC" id="6.3.5.2" evidence="2"/>
<reference evidence="2 3" key="1">
    <citation type="submission" date="2018-06" db="EMBL/GenBank/DDBJ databases">
        <authorList>
            <consortium name="Pathogen Informatics"/>
            <person name="Doyle S."/>
        </authorList>
    </citation>
    <scope>NUCLEOTIDE SEQUENCE [LARGE SCALE GENOMIC DNA]</scope>
    <source>
        <strain evidence="2 3">NCTC13337</strain>
    </source>
</reference>